<accession>A0A9D4DDP6</accession>
<proteinExistence type="predicted"/>
<reference evidence="2" key="1">
    <citation type="journal article" date="2019" name="bioRxiv">
        <title>The Genome of the Zebra Mussel, Dreissena polymorpha: A Resource for Invasive Species Research.</title>
        <authorList>
            <person name="McCartney M.A."/>
            <person name="Auch B."/>
            <person name="Kono T."/>
            <person name="Mallez S."/>
            <person name="Zhang Y."/>
            <person name="Obille A."/>
            <person name="Becker A."/>
            <person name="Abrahante J.E."/>
            <person name="Garbe J."/>
            <person name="Badalamenti J.P."/>
            <person name="Herman A."/>
            <person name="Mangelson H."/>
            <person name="Liachko I."/>
            <person name="Sullivan S."/>
            <person name="Sone E.D."/>
            <person name="Koren S."/>
            <person name="Silverstein K.A.T."/>
            <person name="Beckman K.B."/>
            <person name="Gohl D.M."/>
        </authorList>
    </citation>
    <scope>NUCLEOTIDE SEQUENCE</scope>
    <source>
        <strain evidence="2">Duluth1</strain>
        <tissue evidence="2">Whole animal</tissue>
    </source>
</reference>
<reference evidence="2" key="2">
    <citation type="submission" date="2020-11" db="EMBL/GenBank/DDBJ databases">
        <authorList>
            <person name="McCartney M.A."/>
            <person name="Auch B."/>
            <person name="Kono T."/>
            <person name="Mallez S."/>
            <person name="Becker A."/>
            <person name="Gohl D.M."/>
            <person name="Silverstein K.A.T."/>
            <person name="Koren S."/>
            <person name="Bechman K.B."/>
            <person name="Herman A."/>
            <person name="Abrahante J.E."/>
            <person name="Garbe J."/>
        </authorList>
    </citation>
    <scope>NUCLEOTIDE SEQUENCE</scope>
    <source>
        <strain evidence="2">Duluth1</strain>
        <tissue evidence="2">Whole animal</tissue>
    </source>
</reference>
<protein>
    <submittedName>
        <fullName evidence="2">Uncharacterized protein</fullName>
    </submittedName>
</protein>
<sequence length="64" mass="7208">MENKTRAPPGDRQTTKTGRVWTRHMARISVQVSAPGHFRGRSQLKPSAEKLDRLCGRVYVPPHG</sequence>
<keyword evidence="4" id="KW-1185">Reference proteome</keyword>
<dbReference type="Proteomes" id="UP000828390">
    <property type="component" value="Unassembled WGS sequence"/>
</dbReference>
<evidence type="ECO:0000256" key="1">
    <source>
        <dbReference type="SAM" id="MobiDB-lite"/>
    </source>
</evidence>
<dbReference type="AlphaFoldDB" id="A0A9D4DDP6"/>
<evidence type="ECO:0000313" key="3">
    <source>
        <dbReference type="EMBL" id="KAH3742005.1"/>
    </source>
</evidence>
<evidence type="ECO:0000313" key="4">
    <source>
        <dbReference type="Proteomes" id="UP000828390"/>
    </source>
</evidence>
<comment type="caution">
    <text evidence="2">The sequence shown here is derived from an EMBL/GenBank/DDBJ whole genome shotgun (WGS) entry which is preliminary data.</text>
</comment>
<gene>
    <name evidence="2" type="ORF">DPMN_048603</name>
    <name evidence="3" type="ORF">DPMN_048735</name>
</gene>
<evidence type="ECO:0000313" key="2">
    <source>
        <dbReference type="EMBL" id="KAH3741873.1"/>
    </source>
</evidence>
<organism evidence="2 4">
    <name type="scientific">Dreissena polymorpha</name>
    <name type="common">Zebra mussel</name>
    <name type="synonym">Mytilus polymorpha</name>
    <dbReference type="NCBI Taxonomy" id="45954"/>
    <lineage>
        <taxon>Eukaryota</taxon>
        <taxon>Metazoa</taxon>
        <taxon>Spiralia</taxon>
        <taxon>Lophotrochozoa</taxon>
        <taxon>Mollusca</taxon>
        <taxon>Bivalvia</taxon>
        <taxon>Autobranchia</taxon>
        <taxon>Heteroconchia</taxon>
        <taxon>Euheterodonta</taxon>
        <taxon>Imparidentia</taxon>
        <taxon>Neoheterodontei</taxon>
        <taxon>Myida</taxon>
        <taxon>Dreissenoidea</taxon>
        <taxon>Dreissenidae</taxon>
        <taxon>Dreissena</taxon>
    </lineage>
</organism>
<dbReference type="EMBL" id="JAIWYP010000011">
    <property type="protein sequence ID" value="KAH3741873.1"/>
    <property type="molecule type" value="Genomic_DNA"/>
</dbReference>
<feature type="region of interest" description="Disordered" evidence="1">
    <location>
        <begin position="1"/>
        <end position="22"/>
    </location>
</feature>
<name>A0A9D4DDP6_DREPO</name>
<dbReference type="EMBL" id="JAIWYP010000011">
    <property type="protein sequence ID" value="KAH3742005.1"/>
    <property type="molecule type" value="Genomic_DNA"/>
</dbReference>